<keyword evidence="5 6" id="KW-0378">Hydrolase</keyword>
<dbReference type="PANTHER" id="PTHR43390">
    <property type="entry name" value="SIGNAL PEPTIDASE I"/>
    <property type="match status" value="1"/>
</dbReference>
<dbReference type="EC" id="3.4.21.89" evidence="4 6"/>
<dbReference type="SUPFAM" id="SSF51306">
    <property type="entry name" value="LexA/Signal peptidase"/>
    <property type="match status" value="1"/>
</dbReference>
<evidence type="ECO:0000256" key="4">
    <source>
        <dbReference type="ARBA" id="ARBA00013208"/>
    </source>
</evidence>
<evidence type="ECO:0000256" key="3">
    <source>
        <dbReference type="ARBA" id="ARBA00009370"/>
    </source>
</evidence>
<evidence type="ECO:0000256" key="6">
    <source>
        <dbReference type="RuleBase" id="RU362042"/>
    </source>
</evidence>
<dbReference type="PRINTS" id="PR00727">
    <property type="entry name" value="LEADERPTASE"/>
</dbReference>
<dbReference type="Gene3D" id="2.10.109.10">
    <property type="entry name" value="Umud Fragment, subunit A"/>
    <property type="match status" value="1"/>
</dbReference>
<dbReference type="InterPro" id="IPR036286">
    <property type="entry name" value="LexA/Signal_pep-like_sf"/>
</dbReference>
<evidence type="ECO:0000259" key="7">
    <source>
        <dbReference type="Pfam" id="PF10502"/>
    </source>
</evidence>
<keyword evidence="9" id="KW-1185">Reference proteome</keyword>
<evidence type="ECO:0000256" key="5">
    <source>
        <dbReference type="ARBA" id="ARBA00022801"/>
    </source>
</evidence>
<dbReference type="PROSITE" id="PS00760">
    <property type="entry name" value="SPASE_I_2"/>
    <property type="match status" value="1"/>
</dbReference>
<comment type="similarity">
    <text evidence="3 6">Belongs to the peptidase S26 family.</text>
</comment>
<dbReference type="InterPro" id="IPR000223">
    <property type="entry name" value="Pept_S26A_signal_pept_1"/>
</dbReference>
<dbReference type="RefSeq" id="WP_307398020.1">
    <property type="nucleotide sequence ID" value="NZ_BAAADK010000016.1"/>
</dbReference>
<organism evidence="8 9">
    <name type="scientific">Caldalkalibacillus horti</name>
    <dbReference type="NCBI Taxonomy" id="77523"/>
    <lineage>
        <taxon>Bacteria</taxon>
        <taxon>Bacillati</taxon>
        <taxon>Bacillota</taxon>
        <taxon>Bacilli</taxon>
        <taxon>Bacillales</taxon>
        <taxon>Bacillaceae</taxon>
        <taxon>Caldalkalibacillus</taxon>
    </lineage>
</organism>
<dbReference type="Proteomes" id="UP001235840">
    <property type="component" value="Unassembled WGS sequence"/>
</dbReference>
<evidence type="ECO:0000256" key="2">
    <source>
        <dbReference type="ARBA" id="ARBA00004401"/>
    </source>
</evidence>
<protein>
    <recommendedName>
        <fullName evidence="4 6">Signal peptidase I</fullName>
        <ecNumber evidence="4 6">3.4.21.89</ecNumber>
    </recommendedName>
</protein>
<accession>A0ABT9W531</accession>
<evidence type="ECO:0000256" key="1">
    <source>
        <dbReference type="ARBA" id="ARBA00000677"/>
    </source>
</evidence>
<comment type="subcellular location">
    <subcellularLocation>
        <location evidence="2">Cell membrane</location>
        <topology evidence="2">Single-pass type II membrane protein</topology>
    </subcellularLocation>
    <subcellularLocation>
        <location evidence="6">Membrane</location>
        <topology evidence="6">Single-pass type II membrane protein</topology>
    </subcellularLocation>
</comment>
<keyword evidence="6" id="KW-0812">Transmembrane</keyword>
<comment type="catalytic activity">
    <reaction evidence="1 6">
        <text>Cleavage of hydrophobic, N-terminal signal or leader sequences from secreted and periplasmic proteins.</text>
        <dbReference type="EC" id="3.4.21.89"/>
    </reaction>
</comment>
<feature type="domain" description="Peptidase S26" evidence="7">
    <location>
        <begin position="9"/>
        <end position="179"/>
    </location>
</feature>
<dbReference type="EMBL" id="JAUSTY010000028">
    <property type="protein sequence ID" value="MDQ0168351.1"/>
    <property type="molecule type" value="Genomic_DNA"/>
</dbReference>
<comment type="caution">
    <text evidence="8">The sequence shown here is derived from an EMBL/GenBank/DDBJ whole genome shotgun (WGS) entry which is preliminary data.</text>
</comment>
<keyword evidence="6" id="KW-0645">Protease</keyword>
<name>A0ABT9W531_9BACI</name>
<keyword evidence="6" id="KW-0472">Membrane</keyword>
<evidence type="ECO:0000313" key="9">
    <source>
        <dbReference type="Proteomes" id="UP001235840"/>
    </source>
</evidence>
<dbReference type="PROSITE" id="PS00761">
    <property type="entry name" value="SPASE_I_3"/>
    <property type="match status" value="1"/>
</dbReference>
<proteinExistence type="inferred from homology"/>
<dbReference type="Pfam" id="PF10502">
    <property type="entry name" value="Peptidase_S26"/>
    <property type="match status" value="1"/>
</dbReference>
<dbReference type="GO" id="GO:0009003">
    <property type="term" value="F:signal peptidase activity"/>
    <property type="evidence" value="ECO:0007669"/>
    <property type="project" value="UniProtKB-EC"/>
</dbReference>
<dbReference type="NCBIfam" id="TIGR02227">
    <property type="entry name" value="sigpep_I_bact"/>
    <property type="match status" value="1"/>
</dbReference>
<evidence type="ECO:0000313" key="8">
    <source>
        <dbReference type="EMBL" id="MDQ0168351.1"/>
    </source>
</evidence>
<dbReference type="PANTHER" id="PTHR43390:SF1">
    <property type="entry name" value="CHLOROPLAST PROCESSING PEPTIDASE"/>
    <property type="match status" value="1"/>
</dbReference>
<dbReference type="CDD" id="cd06530">
    <property type="entry name" value="S26_SPase_I"/>
    <property type="match status" value="1"/>
</dbReference>
<dbReference type="InterPro" id="IPR019533">
    <property type="entry name" value="Peptidase_S26"/>
</dbReference>
<dbReference type="InterPro" id="IPR019757">
    <property type="entry name" value="Pept_S26A_signal_pept_1_Lys-AS"/>
</dbReference>
<feature type="transmembrane region" description="Helical" evidence="6">
    <location>
        <begin position="12"/>
        <end position="30"/>
    </location>
</feature>
<sequence length="181" mass="20963">MNKVLIEILSWVKTIGISLIIALFINMFVFQGYQVDGKSMLPTYEDRDRIFVFKFDSSYSYEDIVVVDSRVDRIRSFKDEMLDHKIGQLIRGKEARYLWIKRIIGMPGDTIQIVDGELYRNDQLLEEVYINEKMLATGNQEWLVPDDHVFVLGDNRNYSGDSRTIGPVPMSNVVGKALFQN</sequence>
<reference evidence="8 9" key="1">
    <citation type="submission" date="2023-07" db="EMBL/GenBank/DDBJ databases">
        <title>Genomic Encyclopedia of Type Strains, Phase IV (KMG-IV): sequencing the most valuable type-strain genomes for metagenomic binning, comparative biology and taxonomic classification.</title>
        <authorList>
            <person name="Goeker M."/>
        </authorList>
    </citation>
    <scope>NUCLEOTIDE SEQUENCE [LARGE SCALE GENOMIC DNA]</scope>
    <source>
        <strain evidence="8 9">DSM 12751</strain>
    </source>
</reference>
<keyword evidence="6" id="KW-1133">Transmembrane helix</keyword>
<dbReference type="InterPro" id="IPR019758">
    <property type="entry name" value="Pept_S26A_signal_pept_1_CS"/>
</dbReference>
<gene>
    <name evidence="8" type="ORF">J2S11_004313</name>
</gene>